<dbReference type="GO" id="GO:0000272">
    <property type="term" value="P:polysaccharide catabolic process"/>
    <property type="evidence" value="ECO:0007669"/>
    <property type="project" value="InterPro"/>
</dbReference>
<dbReference type="GO" id="GO:0030246">
    <property type="term" value="F:carbohydrate binding"/>
    <property type="evidence" value="ECO:0007669"/>
    <property type="project" value="InterPro"/>
</dbReference>
<gene>
    <name evidence="2" type="ORF">METZ01_LOCUS136783</name>
</gene>
<dbReference type="InterPro" id="IPR002102">
    <property type="entry name" value="Cohesin_dom"/>
</dbReference>
<dbReference type="Pfam" id="PF00963">
    <property type="entry name" value="Cohesin"/>
    <property type="match status" value="1"/>
</dbReference>
<sequence>MTFRYFLDGNLKQDWDDISSVLIQYLDEGAHKFGVQGRYPTEDVSDTVFVNFNVNAVLGPSLLFYPRKHDAVIGEEVTFQIVAEEVVDLSAAEFTINYNTTLINIESITQGDLFKTANQSIFY</sequence>
<feature type="domain" description="Cohesin" evidence="1">
    <location>
        <begin position="72"/>
        <end position="120"/>
    </location>
</feature>
<proteinExistence type="predicted"/>
<dbReference type="EMBL" id="UINC01019851">
    <property type="protein sequence ID" value="SVA83929.1"/>
    <property type="molecule type" value="Genomic_DNA"/>
</dbReference>
<dbReference type="InterPro" id="IPR008965">
    <property type="entry name" value="CBM2/CBM3_carb-bd_dom_sf"/>
</dbReference>
<dbReference type="AlphaFoldDB" id="A0A381Z427"/>
<evidence type="ECO:0000313" key="2">
    <source>
        <dbReference type="EMBL" id="SVA83929.1"/>
    </source>
</evidence>
<name>A0A381Z427_9ZZZZ</name>
<organism evidence="2">
    <name type="scientific">marine metagenome</name>
    <dbReference type="NCBI Taxonomy" id="408172"/>
    <lineage>
        <taxon>unclassified sequences</taxon>
        <taxon>metagenomes</taxon>
        <taxon>ecological metagenomes</taxon>
    </lineage>
</organism>
<accession>A0A381Z427</accession>
<evidence type="ECO:0000259" key="1">
    <source>
        <dbReference type="Pfam" id="PF00963"/>
    </source>
</evidence>
<dbReference type="SUPFAM" id="SSF49384">
    <property type="entry name" value="Carbohydrate-binding domain"/>
    <property type="match status" value="1"/>
</dbReference>
<feature type="non-terminal residue" evidence="2">
    <location>
        <position position="123"/>
    </location>
</feature>
<dbReference type="Gene3D" id="2.60.40.680">
    <property type="match status" value="1"/>
</dbReference>
<protein>
    <recommendedName>
        <fullName evidence="1">Cohesin domain-containing protein</fullName>
    </recommendedName>
</protein>
<reference evidence="2" key="1">
    <citation type="submission" date="2018-05" db="EMBL/GenBank/DDBJ databases">
        <authorList>
            <person name="Lanie J.A."/>
            <person name="Ng W.-L."/>
            <person name="Kazmierczak K.M."/>
            <person name="Andrzejewski T.M."/>
            <person name="Davidsen T.M."/>
            <person name="Wayne K.J."/>
            <person name="Tettelin H."/>
            <person name="Glass J.I."/>
            <person name="Rusch D."/>
            <person name="Podicherti R."/>
            <person name="Tsui H.-C.T."/>
            <person name="Winkler M.E."/>
        </authorList>
    </citation>
    <scope>NUCLEOTIDE SEQUENCE</scope>
</reference>